<dbReference type="RefSeq" id="WP_006108545.1">
    <property type="nucleotide sequence ID" value="NZ_AOIO01000021.1"/>
</dbReference>
<keyword evidence="3" id="KW-1185">Reference proteome</keyword>
<comment type="caution">
    <text evidence="2">The sequence shown here is derived from an EMBL/GenBank/DDBJ whole genome shotgun (WGS) entry which is preliminary data.</text>
</comment>
<evidence type="ECO:0000313" key="3">
    <source>
        <dbReference type="Proteomes" id="UP000011554"/>
    </source>
</evidence>
<proteinExistence type="predicted"/>
<evidence type="ECO:0000313" key="2">
    <source>
        <dbReference type="EMBL" id="ELZ02513.1"/>
    </source>
</evidence>
<accession>M0AX33</accession>
<dbReference type="Proteomes" id="UP000011554">
    <property type="component" value="Unassembled WGS sequence"/>
</dbReference>
<dbReference type="EMBL" id="AOIO01000021">
    <property type="protein sequence ID" value="ELZ02513.1"/>
    <property type="molecule type" value="Genomic_DNA"/>
</dbReference>
<protein>
    <submittedName>
        <fullName evidence="2">Uncharacterized protein</fullName>
    </submittedName>
</protein>
<dbReference type="AlphaFoldDB" id="M0AX33"/>
<name>M0AX33_NATA1</name>
<reference evidence="2 3" key="1">
    <citation type="journal article" date="2014" name="PLoS Genet.">
        <title>Phylogenetically driven sequencing of extremely halophilic archaea reveals strategies for static and dynamic osmo-response.</title>
        <authorList>
            <person name="Becker E.A."/>
            <person name="Seitzer P.M."/>
            <person name="Tritt A."/>
            <person name="Larsen D."/>
            <person name="Krusor M."/>
            <person name="Yao A.I."/>
            <person name="Wu D."/>
            <person name="Madern D."/>
            <person name="Eisen J.A."/>
            <person name="Darling A.E."/>
            <person name="Facciotti M.T."/>
        </authorList>
    </citation>
    <scope>NUCLEOTIDE SEQUENCE [LARGE SCALE GENOMIC DNA]</scope>
    <source>
        <strain evidence="2 3">DSM 12278</strain>
    </source>
</reference>
<sequence length="84" mass="8662">MPRTATGDNGGRNRSGDDRQNARTDDAAASRRTGIAVRPGGRRGSPDAGADGAETRRSADASLALSLSRGTRGGPSTERIRGVR</sequence>
<organism evidence="2 3">
    <name type="scientific">Natrialba asiatica (strain ATCC 700177 / DSM 12278 / JCM 9576 / FERM P-10747 / NBRC 102637 / 172P1)</name>
    <dbReference type="NCBI Taxonomy" id="29540"/>
    <lineage>
        <taxon>Archaea</taxon>
        <taxon>Methanobacteriati</taxon>
        <taxon>Methanobacteriota</taxon>
        <taxon>Stenosarchaea group</taxon>
        <taxon>Halobacteria</taxon>
        <taxon>Halobacteriales</taxon>
        <taxon>Natrialbaceae</taxon>
        <taxon>Natrialba</taxon>
    </lineage>
</organism>
<feature type="compositionally biased region" description="Basic and acidic residues" evidence="1">
    <location>
        <begin position="14"/>
        <end position="29"/>
    </location>
</feature>
<feature type="compositionally biased region" description="Low complexity" evidence="1">
    <location>
        <begin position="60"/>
        <end position="69"/>
    </location>
</feature>
<evidence type="ECO:0000256" key="1">
    <source>
        <dbReference type="SAM" id="MobiDB-lite"/>
    </source>
</evidence>
<feature type="region of interest" description="Disordered" evidence="1">
    <location>
        <begin position="1"/>
        <end position="84"/>
    </location>
</feature>
<gene>
    <name evidence="2" type="ORF">C481_07596</name>
</gene>
<dbReference type="PATRIC" id="fig|29540.5.peg.1547"/>